<feature type="region of interest" description="Disordered" evidence="1">
    <location>
        <begin position="1"/>
        <end position="20"/>
    </location>
</feature>
<dbReference type="RefSeq" id="WP_187242128.1">
    <property type="nucleotide sequence ID" value="NZ_BAAAOK010000017.1"/>
</dbReference>
<dbReference type="InterPro" id="IPR007278">
    <property type="entry name" value="DUF397"/>
</dbReference>
<evidence type="ECO:0000313" key="3">
    <source>
        <dbReference type="EMBL" id="MBC6465114.1"/>
    </source>
</evidence>
<proteinExistence type="predicted"/>
<dbReference type="EMBL" id="JABVEC010000003">
    <property type="protein sequence ID" value="MBC6465114.1"/>
    <property type="molecule type" value="Genomic_DNA"/>
</dbReference>
<feature type="compositionally biased region" description="Basic and acidic residues" evidence="1">
    <location>
        <begin position="1"/>
        <end position="12"/>
    </location>
</feature>
<feature type="domain" description="DUF397" evidence="2">
    <location>
        <begin position="10"/>
        <end position="62"/>
    </location>
</feature>
<dbReference type="Proteomes" id="UP000805614">
    <property type="component" value="Unassembled WGS sequence"/>
</dbReference>
<evidence type="ECO:0000313" key="4">
    <source>
        <dbReference type="Proteomes" id="UP000805614"/>
    </source>
</evidence>
<gene>
    <name evidence="3" type="ORF">HKK74_06360</name>
</gene>
<sequence>MDGNHHSEDVWRKSTRSASQSNCVEVAGLKRRYVGVRDSKDPHGAVLTFGDGTWGAFLARVKDGSLDL</sequence>
<name>A0ABR7LK20_9ACTN</name>
<protein>
    <submittedName>
        <fullName evidence="3">DUF397 domain-containing protein</fullName>
    </submittedName>
</protein>
<evidence type="ECO:0000256" key="1">
    <source>
        <dbReference type="SAM" id="MobiDB-lite"/>
    </source>
</evidence>
<dbReference type="Pfam" id="PF04149">
    <property type="entry name" value="DUF397"/>
    <property type="match status" value="1"/>
</dbReference>
<keyword evidence="4" id="KW-1185">Reference proteome</keyword>
<reference evidence="3 4" key="1">
    <citation type="submission" date="2020-06" db="EMBL/GenBank/DDBJ databases">
        <title>Actinomadura xiongansis sp. nov., isolated from soil of Baiyangdian.</title>
        <authorList>
            <person name="Zhang X."/>
        </authorList>
    </citation>
    <scope>NUCLEOTIDE SEQUENCE [LARGE SCALE GENOMIC DNA]</scope>
    <source>
        <strain evidence="3 4">HBUM206468</strain>
    </source>
</reference>
<accession>A0ABR7LK20</accession>
<comment type="caution">
    <text evidence="3">The sequence shown here is derived from an EMBL/GenBank/DDBJ whole genome shotgun (WGS) entry which is preliminary data.</text>
</comment>
<evidence type="ECO:0000259" key="2">
    <source>
        <dbReference type="Pfam" id="PF04149"/>
    </source>
</evidence>
<organism evidence="3 4">
    <name type="scientific">Actinomadura alba</name>
    <dbReference type="NCBI Taxonomy" id="406431"/>
    <lineage>
        <taxon>Bacteria</taxon>
        <taxon>Bacillati</taxon>
        <taxon>Actinomycetota</taxon>
        <taxon>Actinomycetes</taxon>
        <taxon>Streptosporangiales</taxon>
        <taxon>Thermomonosporaceae</taxon>
        <taxon>Actinomadura</taxon>
    </lineage>
</organism>